<evidence type="ECO:0000256" key="1">
    <source>
        <dbReference type="ARBA" id="ARBA00022729"/>
    </source>
</evidence>
<name>A0A8J5K0I1_HOMAM</name>
<keyword evidence="4" id="KW-1185">Reference proteome</keyword>
<dbReference type="PANTHER" id="PTHR24373">
    <property type="entry name" value="SLIT RELATED LEUCINE-RICH REPEAT NEURONAL PROTEIN"/>
    <property type="match status" value="1"/>
</dbReference>
<organism evidence="3 4">
    <name type="scientific">Homarus americanus</name>
    <name type="common">American lobster</name>
    <dbReference type="NCBI Taxonomy" id="6706"/>
    <lineage>
        <taxon>Eukaryota</taxon>
        <taxon>Metazoa</taxon>
        <taxon>Ecdysozoa</taxon>
        <taxon>Arthropoda</taxon>
        <taxon>Crustacea</taxon>
        <taxon>Multicrustacea</taxon>
        <taxon>Malacostraca</taxon>
        <taxon>Eumalacostraca</taxon>
        <taxon>Eucarida</taxon>
        <taxon>Decapoda</taxon>
        <taxon>Pleocyemata</taxon>
        <taxon>Astacidea</taxon>
        <taxon>Nephropoidea</taxon>
        <taxon>Nephropidae</taxon>
        <taxon>Homarus</taxon>
    </lineage>
</organism>
<dbReference type="GO" id="GO:0005615">
    <property type="term" value="C:extracellular space"/>
    <property type="evidence" value="ECO:0007669"/>
    <property type="project" value="TreeGrafter"/>
</dbReference>
<accession>A0A8J5K0I1</accession>
<keyword evidence="1 2" id="KW-0732">Signal</keyword>
<protein>
    <submittedName>
        <fullName evidence="3">Leucine-rich repeat-containing G-protein coupled receptor 4-like 1</fullName>
    </submittedName>
</protein>
<sequence length="452" mass="49511">MMADYTGIWWRVMALILALSVMTSAQRTKSCDVQGSVAASNKVDVHCDCMQRLTQMNLAIAHLTINQTSCSNSGLELRWPDLEALVSPDTFTVVGAHIYFSQSQPNTTWNSSISRLYFIDSTFEMLPAHAFRGMGLLEEVKFFGGSIVTIRSNAFSGLQKLKLIEIANSTVETIEREAFNNLESLEDLAFVHTSIGIIESEAVSLLKQNKAEVRCVTLGTRPSGSGSVIQDLMGRQLTSTGNISLPEYGSRLLLLKNNIKTLKSRAITSETLGFLIVGGNHIENVESLAFSMELYNECEISAALFVGNTFNYLGNSALAGLKGRDGVSYQTFIALAQNTFLNVTQQGFLLSQNLVIFTVDENKFRCVCDGFNWILSNPDSQNQQELEKELVLKATCIDGTYLISYTSSCTDHGTVTTPSARPPVMETSGASTMSFFSVSTSVITFVLARTLN</sequence>
<proteinExistence type="predicted"/>
<evidence type="ECO:0000256" key="2">
    <source>
        <dbReference type="SAM" id="SignalP"/>
    </source>
</evidence>
<evidence type="ECO:0000313" key="4">
    <source>
        <dbReference type="Proteomes" id="UP000747542"/>
    </source>
</evidence>
<dbReference type="GO" id="GO:0031012">
    <property type="term" value="C:extracellular matrix"/>
    <property type="evidence" value="ECO:0007669"/>
    <property type="project" value="TreeGrafter"/>
</dbReference>
<evidence type="ECO:0000313" key="3">
    <source>
        <dbReference type="EMBL" id="KAG7167852.1"/>
    </source>
</evidence>
<dbReference type="InterPro" id="IPR050328">
    <property type="entry name" value="Dev_Immune_Receptor"/>
</dbReference>
<dbReference type="PANTHER" id="PTHR24373:SF370">
    <property type="entry name" value="FISH-LIPS, ISOFORM E"/>
    <property type="match status" value="1"/>
</dbReference>
<keyword evidence="3" id="KW-0675">Receptor</keyword>
<feature type="chain" id="PRO_5035161113" evidence="2">
    <location>
        <begin position="26"/>
        <end position="452"/>
    </location>
</feature>
<dbReference type="Proteomes" id="UP000747542">
    <property type="component" value="Unassembled WGS sequence"/>
</dbReference>
<gene>
    <name evidence="3" type="primary">Lgr4-L1</name>
    <name evidence="3" type="ORF">Hamer_G010257</name>
</gene>
<dbReference type="InterPro" id="IPR026906">
    <property type="entry name" value="LRR_5"/>
</dbReference>
<feature type="signal peptide" evidence="2">
    <location>
        <begin position="1"/>
        <end position="25"/>
    </location>
</feature>
<comment type="caution">
    <text evidence="3">The sequence shown here is derived from an EMBL/GenBank/DDBJ whole genome shotgun (WGS) entry which is preliminary data.</text>
</comment>
<dbReference type="OrthoDB" id="676979at2759"/>
<dbReference type="AlphaFoldDB" id="A0A8J5K0I1"/>
<dbReference type="Pfam" id="PF13306">
    <property type="entry name" value="LRR_5"/>
    <property type="match status" value="1"/>
</dbReference>
<reference evidence="3" key="1">
    <citation type="journal article" date="2021" name="Sci. Adv.">
        <title>The American lobster genome reveals insights on longevity, neural, and immune adaptations.</title>
        <authorList>
            <person name="Polinski J.M."/>
            <person name="Zimin A.V."/>
            <person name="Clark K.F."/>
            <person name="Kohn A.B."/>
            <person name="Sadowski N."/>
            <person name="Timp W."/>
            <person name="Ptitsyn A."/>
            <person name="Khanna P."/>
            <person name="Romanova D.Y."/>
            <person name="Williams P."/>
            <person name="Greenwood S.J."/>
            <person name="Moroz L.L."/>
            <person name="Walt D.R."/>
            <person name="Bodnar A.G."/>
        </authorList>
    </citation>
    <scope>NUCLEOTIDE SEQUENCE</scope>
    <source>
        <strain evidence="3">GMGI-L3</strain>
    </source>
</reference>
<dbReference type="EMBL" id="JAHLQT010021257">
    <property type="protein sequence ID" value="KAG7167852.1"/>
    <property type="molecule type" value="Genomic_DNA"/>
</dbReference>